<dbReference type="OrthoDB" id="6513042at2759"/>
<protein>
    <recommendedName>
        <fullName evidence="1">5'-3' DNA helicase ZGRF1-like N-terminal domain-containing protein</fullName>
    </recommendedName>
</protein>
<evidence type="ECO:0000313" key="2">
    <source>
        <dbReference type="EMBL" id="ODV65898.1"/>
    </source>
</evidence>
<proteinExistence type="predicted"/>
<dbReference type="AlphaFoldDB" id="A0A1E4RF62"/>
<dbReference type="InterPro" id="IPR018838">
    <property type="entry name" value="ZGRF1-like_N"/>
</dbReference>
<name>A0A1E4RF62_9ASCO</name>
<evidence type="ECO:0000259" key="1">
    <source>
        <dbReference type="Pfam" id="PF10382"/>
    </source>
</evidence>
<dbReference type="STRING" id="984485.A0A1E4RF62"/>
<sequence length="248" mass="28697">MDPSESIVHEYSVLYSTRVFQKDKKWSDGTLKYYEFNDKLEIYNEDLNLISTDFYPKNRGNPIKDVFQEGNEFKLPNRQMVVEINEYKSSYKRDVSKVFKNHTKSSIVVPQEKISVARVTKLPAAKALLPLSGNNTLRRRRVGLTKPQTQLNVLKLSSNSTKLVESLMQYRPRCSERVLPRTSRHFQWLTADITSASTSLNNSAEPKRSPVKVKQEVKQEVDFHSGKSVQDADLIHDLSDFEDDEEFF</sequence>
<organism evidence="2 3">
    <name type="scientific">Hyphopichia burtonii NRRL Y-1933</name>
    <dbReference type="NCBI Taxonomy" id="984485"/>
    <lineage>
        <taxon>Eukaryota</taxon>
        <taxon>Fungi</taxon>
        <taxon>Dikarya</taxon>
        <taxon>Ascomycota</taxon>
        <taxon>Saccharomycotina</taxon>
        <taxon>Pichiomycetes</taxon>
        <taxon>Debaryomycetaceae</taxon>
        <taxon>Hyphopichia</taxon>
    </lineage>
</organism>
<dbReference type="EMBL" id="KV454543">
    <property type="protein sequence ID" value="ODV65898.1"/>
    <property type="molecule type" value="Genomic_DNA"/>
</dbReference>
<accession>A0A1E4RF62</accession>
<feature type="non-terminal residue" evidence="2">
    <location>
        <position position="248"/>
    </location>
</feature>
<gene>
    <name evidence="2" type="ORF">HYPBUDRAFT_153503</name>
</gene>
<reference evidence="3" key="1">
    <citation type="submission" date="2016-05" db="EMBL/GenBank/DDBJ databases">
        <title>Comparative genomics of biotechnologically important yeasts.</title>
        <authorList>
            <consortium name="DOE Joint Genome Institute"/>
            <person name="Riley R."/>
            <person name="Haridas S."/>
            <person name="Wolfe K.H."/>
            <person name="Lopes M.R."/>
            <person name="Hittinger C.T."/>
            <person name="Goker M."/>
            <person name="Salamov A."/>
            <person name="Wisecaver J."/>
            <person name="Long T.M."/>
            <person name="Aerts A.L."/>
            <person name="Barry K."/>
            <person name="Choi C."/>
            <person name="Clum A."/>
            <person name="Coughlan A.Y."/>
            <person name="Deshpande S."/>
            <person name="Douglass A.P."/>
            <person name="Hanson S.J."/>
            <person name="Klenk H.-P."/>
            <person name="Labutti K."/>
            <person name="Lapidus A."/>
            <person name="Lindquist E."/>
            <person name="Lipzen A."/>
            <person name="Meier-Kolthoff J.P."/>
            <person name="Ohm R.A."/>
            <person name="Otillar R.P."/>
            <person name="Pangilinan J."/>
            <person name="Peng Y."/>
            <person name="Rokas A."/>
            <person name="Rosa C.A."/>
            <person name="Scheuner C."/>
            <person name="Sibirny A.A."/>
            <person name="Slot J.C."/>
            <person name="Stielow J.B."/>
            <person name="Sun H."/>
            <person name="Kurtzman C.P."/>
            <person name="Blackwell M."/>
            <person name="Grigoriev I.V."/>
            <person name="Jeffries T.W."/>
        </authorList>
    </citation>
    <scope>NUCLEOTIDE SEQUENCE [LARGE SCALE GENOMIC DNA]</scope>
    <source>
        <strain evidence="3">NRRL Y-1933</strain>
    </source>
</reference>
<keyword evidence="3" id="KW-1185">Reference proteome</keyword>
<evidence type="ECO:0000313" key="3">
    <source>
        <dbReference type="Proteomes" id="UP000095085"/>
    </source>
</evidence>
<dbReference type="RefSeq" id="XP_020074965.1">
    <property type="nucleotide sequence ID" value="XM_020221580.1"/>
</dbReference>
<dbReference type="Pfam" id="PF10382">
    <property type="entry name" value="ZGRF1-like_N"/>
    <property type="match status" value="1"/>
</dbReference>
<dbReference type="GeneID" id="30996129"/>
<dbReference type="Proteomes" id="UP000095085">
    <property type="component" value="Unassembled WGS sequence"/>
</dbReference>
<feature type="domain" description="5'-3' DNA helicase ZGRF1-like N-terminal" evidence="1">
    <location>
        <begin position="8"/>
        <end position="95"/>
    </location>
</feature>